<reference evidence="1 2" key="1">
    <citation type="submission" date="2019-05" db="EMBL/GenBank/DDBJ databases">
        <title>Another draft genome of Portunus trituberculatus and its Hox gene families provides insights of decapod evolution.</title>
        <authorList>
            <person name="Jeong J.-H."/>
            <person name="Song I."/>
            <person name="Kim S."/>
            <person name="Choi T."/>
            <person name="Kim D."/>
            <person name="Ryu S."/>
            <person name="Kim W."/>
        </authorList>
    </citation>
    <scope>NUCLEOTIDE SEQUENCE [LARGE SCALE GENOMIC DNA]</scope>
    <source>
        <tissue evidence="1">Muscle</tissue>
    </source>
</reference>
<accession>A0A5B7E699</accession>
<comment type="caution">
    <text evidence="1">The sequence shown here is derived from an EMBL/GenBank/DDBJ whole genome shotgun (WGS) entry which is preliminary data.</text>
</comment>
<sequence length="123" mass="13308">MEEVGIMPLLCVYIHEAGGSLGREAAEIHNSDQHVDRSLPNIVWRCLDPANVTPAMGNQRSFSLSRAFPTSSAGPKGGRWWSGHKLWGRAGDGASPGSTFKIHFRDARMTSARGGAGRGIHHF</sequence>
<evidence type="ECO:0000313" key="1">
    <source>
        <dbReference type="EMBL" id="MPC29540.1"/>
    </source>
</evidence>
<gene>
    <name evidence="1" type="ORF">E2C01_022780</name>
</gene>
<dbReference type="Proteomes" id="UP000324222">
    <property type="component" value="Unassembled WGS sequence"/>
</dbReference>
<dbReference type="AlphaFoldDB" id="A0A5B7E699"/>
<organism evidence="1 2">
    <name type="scientific">Portunus trituberculatus</name>
    <name type="common">Swimming crab</name>
    <name type="synonym">Neptunus trituberculatus</name>
    <dbReference type="NCBI Taxonomy" id="210409"/>
    <lineage>
        <taxon>Eukaryota</taxon>
        <taxon>Metazoa</taxon>
        <taxon>Ecdysozoa</taxon>
        <taxon>Arthropoda</taxon>
        <taxon>Crustacea</taxon>
        <taxon>Multicrustacea</taxon>
        <taxon>Malacostraca</taxon>
        <taxon>Eumalacostraca</taxon>
        <taxon>Eucarida</taxon>
        <taxon>Decapoda</taxon>
        <taxon>Pleocyemata</taxon>
        <taxon>Brachyura</taxon>
        <taxon>Eubrachyura</taxon>
        <taxon>Portunoidea</taxon>
        <taxon>Portunidae</taxon>
        <taxon>Portuninae</taxon>
        <taxon>Portunus</taxon>
    </lineage>
</organism>
<dbReference type="EMBL" id="VSRR010002090">
    <property type="protein sequence ID" value="MPC29540.1"/>
    <property type="molecule type" value="Genomic_DNA"/>
</dbReference>
<proteinExistence type="predicted"/>
<keyword evidence="2" id="KW-1185">Reference proteome</keyword>
<evidence type="ECO:0000313" key="2">
    <source>
        <dbReference type="Proteomes" id="UP000324222"/>
    </source>
</evidence>
<protein>
    <submittedName>
        <fullName evidence="1">Uncharacterized protein</fullName>
    </submittedName>
</protein>
<name>A0A5B7E699_PORTR</name>